<feature type="signal peptide" evidence="2">
    <location>
        <begin position="1"/>
        <end position="19"/>
    </location>
</feature>
<dbReference type="PANTHER" id="PTHR33112:SF10">
    <property type="entry name" value="TOL"/>
    <property type="match status" value="1"/>
</dbReference>
<feature type="domain" description="Heterokaryon incompatibility" evidence="3">
    <location>
        <begin position="349"/>
        <end position="509"/>
    </location>
</feature>
<protein>
    <submittedName>
        <fullName evidence="4">HET-domain-containing protein</fullName>
    </submittedName>
</protein>
<organism evidence="4 5">
    <name type="scientific">Fusarium austroafricanum</name>
    <dbReference type="NCBI Taxonomy" id="2364996"/>
    <lineage>
        <taxon>Eukaryota</taxon>
        <taxon>Fungi</taxon>
        <taxon>Dikarya</taxon>
        <taxon>Ascomycota</taxon>
        <taxon>Pezizomycotina</taxon>
        <taxon>Sordariomycetes</taxon>
        <taxon>Hypocreomycetidae</taxon>
        <taxon>Hypocreales</taxon>
        <taxon>Nectriaceae</taxon>
        <taxon>Fusarium</taxon>
        <taxon>Fusarium concolor species complex</taxon>
    </lineage>
</organism>
<dbReference type="PANTHER" id="PTHR33112">
    <property type="entry name" value="DOMAIN PROTEIN, PUTATIVE-RELATED"/>
    <property type="match status" value="1"/>
</dbReference>
<comment type="caution">
    <text evidence="4">The sequence shown here is derived from an EMBL/GenBank/DDBJ whole genome shotgun (WGS) entry which is preliminary data.</text>
</comment>
<dbReference type="InterPro" id="IPR010730">
    <property type="entry name" value="HET"/>
</dbReference>
<name>A0A8H4JQC1_9HYPO</name>
<proteinExistence type="predicted"/>
<evidence type="ECO:0000313" key="5">
    <source>
        <dbReference type="Proteomes" id="UP000605986"/>
    </source>
</evidence>
<feature type="region of interest" description="Disordered" evidence="1">
    <location>
        <begin position="636"/>
        <end position="656"/>
    </location>
</feature>
<feature type="compositionally biased region" description="Low complexity" evidence="1">
    <location>
        <begin position="643"/>
        <end position="656"/>
    </location>
</feature>
<keyword evidence="5" id="KW-1185">Reference proteome</keyword>
<evidence type="ECO:0000256" key="1">
    <source>
        <dbReference type="SAM" id="MobiDB-lite"/>
    </source>
</evidence>
<evidence type="ECO:0000259" key="3">
    <source>
        <dbReference type="Pfam" id="PF06985"/>
    </source>
</evidence>
<dbReference type="AlphaFoldDB" id="A0A8H4JQC1"/>
<evidence type="ECO:0000256" key="2">
    <source>
        <dbReference type="SAM" id="SignalP"/>
    </source>
</evidence>
<dbReference type="OrthoDB" id="5362512at2759"/>
<dbReference type="EMBL" id="JAADJG010000866">
    <property type="protein sequence ID" value="KAF4435163.1"/>
    <property type="molecule type" value="Genomic_DNA"/>
</dbReference>
<keyword evidence="2" id="KW-0732">Signal</keyword>
<sequence>MKFLPVFLAIVSGLAVGSAAVSPRAGDTTCNPYTDWGHTRGSKSYFCANLADWQSPDYNCVAYNLALLPKSVTTESAWRLLMANNARELAAISPYIGARWRSAVHIADAQDHTSLDDTKSYTTPSFPTYDVRLFDQKTSFAYTFVEDQDATMTLCYRCLEVMRKEEPMIRISGEVPTVDHHKTFRALRQSAESCALCKVMLESATHGRSLETEADLERAFKGLKLQVEVDHYLCAPYASIPPSSNDISAWGLRAYWMREEISTRLILRKELDNTRERPIWASSRPAAVEALLPTILTWLKECDDTHTSACSLESVPTLPVLPTRCIDVGEADGSIEPRLAILTGCHARYATLSHCWGKGQLPARLTTSTVMPLSDTIRLDTLPRTYRDAISITRALGIRYVWIDSLCIIQDDADDWERESANMASIYRYAYLNLAATSALDSDGGCMHPSRPTTSFQIGPPPRWPSTGPGSFGPAVPIEPATQALIRPSSSARDLEKAALNTRAWVLQEVCLSRRTIHFAQDQMYWFCAEREASEDGTHVHTPHLGARCAPLLGPPHWLVGQSDQFTRGSVYTMWWTLVEDYSTRALTHASDKMAALAGLTQFFHERLNGDEPVAGMWKAELVDSLCWTCGPFRRGSGGSGGESPSSSPSPPSWSWVSIDGPIKRNCCRMPNELPSTRTEKELTIETVDVTWSGRPLTSSIQGGRLVARGLLTELDFRLEEGHPHHCAASMENWSQMILFQGESRVVGRFKFDRHADVSRGAVRCLAVTMKQITLNFCPPQDSVYLWFHVLILEPTGREDGEFRRIGAGKVWADSGVFEQVQPQVVQIV</sequence>
<gene>
    <name evidence="4" type="ORF">F53441_13573</name>
</gene>
<accession>A0A8H4JQC1</accession>
<reference evidence="4" key="1">
    <citation type="submission" date="2020-01" db="EMBL/GenBank/DDBJ databases">
        <title>Identification and distribution of gene clusters putatively required for synthesis of sphingolipid metabolism inhibitors in phylogenetically diverse species of the filamentous fungus Fusarium.</title>
        <authorList>
            <person name="Kim H.-S."/>
            <person name="Busman M."/>
            <person name="Brown D.W."/>
            <person name="Divon H."/>
            <person name="Uhlig S."/>
            <person name="Proctor R.H."/>
        </authorList>
    </citation>
    <scope>NUCLEOTIDE SEQUENCE</scope>
    <source>
        <strain evidence="4">NRRL 53441</strain>
    </source>
</reference>
<dbReference type="Pfam" id="PF06985">
    <property type="entry name" value="HET"/>
    <property type="match status" value="1"/>
</dbReference>
<feature type="chain" id="PRO_5034541764" evidence="2">
    <location>
        <begin position="20"/>
        <end position="829"/>
    </location>
</feature>
<dbReference type="Proteomes" id="UP000605986">
    <property type="component" value="Unassembled WGS sequence"/>
</dbReference>
<evidence type="ECO:0000313" key="4">
    <source>
        <dbReference type="EMBL" id="KAF4435163.1"/>
    </source>
</evidence>